<name>A0A838CWD5_9BACI</name>
<feature type="transmembrane region" description="Helical" evidence="1">
    <location>
        <begin position="20"/>
        <end position="41"/>
    </location>
</feature>
<reference evidence="2 3" key="1">
    <citation type="journal article" date="2004" name="Extremophiles">
        <title>Halobacillus locisalis sp. nov., a halophilic bacterium isolated from a marine solar saltern of the Yellow Sea in Korea.</title>
        <authorList>
            <person name="Yoon J.H."/>
            <person name="Kang K.H."/>
            <person name="Oh T.K."/>
            <person name="Park Y.H."/>
        </authorList>
    </citation>
    <scope>NUCLEOTIDE SEQUENCE [LARGE SCALE GENOMIC DNA]</scope>
    <source>
        <strain evidence="2 3">KCTC 3788</strain>
    </source>
</reference>
<evidence type="ECO:0000256" key="1">
    <source>
        <dbReference type="SAM" id="Phobius"/>
    </source>
</evidence>
<accession>A0A838CWD5</accession>
<gene>
    <name evidence="2" type="ORF">H0266_14730</name>
</gene>
<dbReference type="AlphaFoldDB" id="A0A838CWD5"/>
<keyword evidence="1" id="KW-1133">Transmembrane helix</keyword>
<evidence type="ECO:0000313" key="2">
    <source>
        <dbReference type="EMBL" id="MBA2176149.1"/>
    </source>
</evidence>
<dbReference type="Proteomes" id="UP000571017">
    <property type="component" value="Unassembled WGS sequence"/>
</dbReference>
<organism evidence="2 3">
    <name type="scientific">Halobacillus locisalis</name>
    <dbReference type="NCBI Taxonomy" id="220753"/>
    <lineage>
        <taxon>Bacteria</taxon>
        <taxon>Bacillati</taxon>
        <taxon>Bacillota</taxon>
        <taxon>Bacilli</taxon>
        <taxon>Bacillales</taxon>
        <taxon>Bacillaceae</taxon>
        <taxon>Halobacillus</taxon>
    </lineage>
</organism>
<keyword evidence="1" id="KW-0812">Transmembrane</keyword>
<proteinExistence type="predicted"/>
<dbReference type="EMBL" id="JACEFG010000003">
    <property type="protein sequence ID" value="MBA2176149.1"/>
    <property type="molecule type" value="Genomic_DNA"/>
</dbReference>
<evidence type="ECO:0000313" key="3">
    <source>
        <dbReference type="Proteomes" id="UP000571017"/>
    </source>
</evidence>
<dbReference type="RefSeq" id="WP_181473183.1">
    <property type="nucleotide sequence ID" value="NZ_JACEFG010000003.1"/>
</dbReference>
<protein>
    <submittedName>
        <fullName evidence="2">Uncharacterized protein</fullName>
    </submittedName>
</protein>
<keyword evidence="1" id="KW-0472">Membrane</keyword>
<keyword evidence="3" id="KW-1185">Reference proteome</keyword>
<comment type="caution">
    <text evidence="2">The sequence shown here is derived from an EMBL/GenBank/DDBJ whole genome shotgun (WGS) entry which is preliminary data.</text>
</comment>
<sequence>MATTLLLGVAVILHFVGLRATLAFFIVMLSVTLVSTYWAYLEYKIMKQNVSD</sequence>